<dbReference type="AlphaFoldDB" id="A0A3S0Y279"/>
<organism evidence="2 3">
    <name type="scientific">Chlorogloeopsis fritschii PCC 6912</name>
    <dbReference type="NCBI Taxonomy" id="211165"/>
    <lineage>
        <taxon>Bacteria</taxon>
        <taxon>Bacillati</taxon>
        <taxon>Cyanobacteriota</taxon>
        <taxon>Cyanophyceae</taxon>
        <taxon>Nostocales</taxon>
        <taxon>Chlorogloeopsidaceae</taxon>
        <taxon>Chlorogloeopsis</taxon>
    </lineage>
</organism>
<dbReference type="EMBL" id="RSCJ01000006">
    <property type="protein sequence ID" value="RUR83726.1"/>
    <property type="molecule type" value="Genomic_DNA"/>
</dbReference>
<feature type="chain" id="PRO_5018783516" description="DUF2808 domain-containing protein" evidence="1">
    <location>
        <begin position="25"/>
        <end position="165"/>
    </location>
</feature>
<feature type="signal peptide" evidence="1">
    <location>
        <begin position="1"/>
        <end position="24"/>
    </location>
</feature>
<evidence type="ECO:0000313" key="3">
    <source>
        <dbReference type="Proteomes" id="UP000268857"/>
    </source>
</evidence>
<keyword evidence="3" id="KW-1185">Reference proteome</keyword>
<sequence length="165" mass="18165">MMNRMLIYAATFALAMSATSFANASIISVGYATANTDDKVPNLDNSLQLPPIQWRLVKHSFRLHIPRNNKALSQLIIDAPPTVAVSNDIEVLDENGREININISVNGRKIIIHFPETVINNTQLNINLNKVKQPIQGSASIYKLLVKVVGSDIEIPVGVAQFTTF</sequence>
<name>A0A3S0Y279_CHLFR</name>
<gene>
    <name evidence="2" type="ORF">PCC6912_19690</name>
</gene>
<reference evidence="2 3" key="1">
    <citation type="journal article" date="2019" name="Genome Biol. Evol.">
        <title>Day and night: Metabolic profiles and evolutionary relationships of six axenic non-marine cyanobacteria.</title>
        <authorList>
            <person name="Will S.E."/>
            <person name="Henke P."/>
            <person name="Boedeker C."/>
            <person name="Huang S."/>
            <person name="Brinkmann H."/>
            <person name="Rohde M."/>
            <person name="Jarek M."/>
            <person name="Friedl T."/>
            <person name="Seufert S."/>
            <person name="Schumacher M."/>
            <person name="Overmann J."/>
            <person name="Neumann-Schaal M."/>
            <person name="Petersen J."/>
        </authorList>
    </citation>
    <scope>NUCLEOTIDE SEQUENCE [LARGE SCALE GENOMIC DNA]</scope>
    <source>
        <strain evidence="2 3">PCC 6912</strain>
    </source>
</reference>
<evidence type="ECO:0008006" key="4">
    <source>
        <dbReference type="Google" id="ProtNLM"/>
    </source>
</evidence>
<evidence type="ECO:0000256" key="1">
    <source>
        <dbReference type="SAM" id="SignalP"/>
    </source>
</evidence>
<comment type="caution">
    <text evidence="2">The sequence shown here is derived from an EMBL/GenBank/DDBJ whole genome shotgun (WGS) entry which is preliminary data.</text>
</comment>
<keyword evidence="1" id="KW-0732">Signal</keyword>
<dbReference type="InterPro" id="IPR021256">
    <property type="entry name" value="DUF2808"/>
</dbReference>
<dbReference type="Pfam" id="PF10989">
    <property type="entry name" value="DUF2808"/>
    <property type="match status" value="1"/>
</dbReference>
<evidence type="ECO:0000313" key="2">
    <source>
        <dbReference type="EMBL" id="RUR83726.1"/>
    </source>
</evidence>
<dbReference type="Proteomes" id="UP000268857">
    <property type="component" value="Unassembled WGS sequence"/>
</dbReference>
<protein>
    <recommendedName>
        <fullName evidence="4">DUF2808 domain-containing protein</fullName>
    </recommendedName>
</protein>
<proteinExistence type="predicted"/>
<accession>A0A3S0Y279</accession>